<dbReference type="KEGG" id="ccb:Clocel_2356"/>
<gene>
    <name evidence="1" type="ordered locus">Clocel_2356</name>
</gene>
<dbReference type="RefSeq" id="WP_010075417.1">
    <property type="nucleotide sequence ID" value="NC_014393.1"/>
</dbReference>
<name>D9SPT6_CLOC7</name>
<proteinExistence type="predicted"/>
<keyword evidence="2" id="KW-1185">Reference proteome</keyword>
<reference evidence="1 2" key="1">
    <citation type="submission" date="2010-08" db="EMBL/GenBank/DDBJ databases">
        <title>Complete sequence of Clostridium cellulovorans 743B.</title>
        <authorList>
            <consortium name="US DOE Joint Genome Institute"/>
            <person name="Lucas S."/>
            <person name="Copeland A."/>
            <person name="Lapidus A."/>
            <person name="Cheng J.-F."/>
            <person name="Bruce D."/>
            <person name="Goodwin L."/>
            <person name="Pitluck S."/>
            <person name="Chertkov O."/>
            <person name="Detter J.C."/>
            <person name="Han C."/>
            <person name="Tapia R."/>
            <person name="Land M."/>
            <person name="Hauser L."/>
            <person name="Chang Y.-J."/>
            <person name="Jeffries C."/>
            <person name="Kyrpides N."/>
            <person name="Ivanova N."/>
            <person name="Mikhailova N."/>
            <person name="Hemme C.L."/>
            <person name="Woyke T."/>
        </authorList>
    </citation>
    <scope>NUCLEOTIDE SEQUENCE [LARGE SCALE GENOMIC DNA]</scope>
    <source>
        <strain evidence="2">ATCC 35296 / DSM 3052 / OCM 3 / 743B</strain>
    </source>
</reference>
<protein>
    <submittedName>
        <fullName evidence="1">Uncharacterized protein</fullName>
    </submittedName>
</protein>
<dbReference type="EMBL" id="CP002160">
    <property type="protein sequence ID" value="ADL52072.1"/>
    <property type="molecule type" value="Genomic_DNA"/>
</dbReference>
<organism evidence="1 2">
    <name type="scientific">Clostridium cellulovorans (strain ATCC 35296 / DSM 3052 / OCM 3 / 743B)</name>
    <dbReference type="NCBI Taxonomy" id="573061"/>
    <lineage>
        <taxon>Bacteria</taxon>
        <taxon>Bacillati</taxon>
        <taxon>Bacillota</taxon>
        <taxon>Clostridia</taxon>
        <taxon>Eubacteriales</taxon>
        <taxon>Clostridiaceae</taxon>
        <taxon>Clostridium</taxon>
    </lineage>
</organism>
<accession>D9SPT6</accession>
<dbReference type="AlphaFoldDB" id="D9SPT6"/>
<dbReference type="Proteomes" id="UP000002730">
    <property type="component" value="Chromosome"/>
</dbReference>
<sequence length="49" mass="5414">MSTVTVILPKDMTELEEKYAEVMASIVAEKLTTEQLGFLIKVLENGQTA</sequence>
<evidence type="ECO:0000313" key="2">
    <source>
        <dbReference type="Proteomes" id="UP000002730"/>
    </source>
</evidence>
<evidence type="ECO:0000313" key="1">
    <source>
        <dbReference type="EMBL" id="ADL52072.1"/>
    </source>
</evidence>
<dbReference type="HOGENOM" id="CLU_211995_0_0_9"/>
<dbReference type="eggNOG" id="ENOG5030ESI">
    <property type="taxonomic scope" value="Bacteria"/>
</dbReference>